<dbReference type="EC" id="3.5.2.6" evidence="3"/>
<comment type="similarity">
    <text evidence="2">Belongs to the class-A beta-lactamase family.</text>
</comment>
<proteinExistence type="inferred from homology"/>
<comment type="catalytic activity">
    <reaction evidence="1">
        <text>a beta-lactam + H2O = a substituted beta-amino acid</text>
        <dbReference type="Rhea" id="RHEA:20401"/>
        <dbReference type="ChEBI" id="CHEBI:15377"/>
        <dbReference type="ChEBI" id="CHEBI:35627"/>
        <dbReference type="ChEBI" id="CHEBI:140347"/>
        <dbReference type="EC" id="3.5.2.6"/>
    </reaction>
</comment>
<evidence type="ECO:0000256" key="2">
    <source>
        <dbReference type="ARBA" id="ARBA00009009"/>
    </source>
</evidence>
<dbReference type="NCBIfam" id="NF033103">
    <property type="entry name" value="bla_class_A"/>
    <property type="match status" value="1"/>
</dbReference>
<dbReference type="InterPro" id="IPR000871">
    <property type="entry name" value="Beta-lactam_class-A"/>
</dbReference>
<dbReference type="SUPFAM" id="SSF56601">
    <property type="entry name" value="beta-lactamase/transpeptidase-like"/>
    <property type="match status" value="1"/>
</dbReference>
<keyword evidence="7" id="KW-1185">Reference proteome</keyword>
<name>A0ABQ1LJW9_9PROT</name>
<dbReference type="RefSeq" id="WP_229719505.1">
    <property type="nucleotide sequence ID" value="NZ_BMCH01000001.1"/>
</dbReference>
<gene>
    <name evidence="6" type="primary">bla</name>
    <name evidence="6" type="ORF">GCM10007207_06260</name>
</gene>
<protein>
    <recommendedName>
        <fullName evidence="3">beta-lactamase</fullName>
        <ecNumber evidence="3">3.5.2.6</ecNumber>
    </recommendedName>
</protein>
<organism evidence="6 7">
    <name type="scientific">Asaia siamensis</name>
    <dbReference type="NCBI Taxonomy" id="110479"/>
    <lineage>
        <taxon>Bacteria</taxon>
        <taxon>Pseudomonadati</taxon>
        <taxon>Pseudomonadota</taxon>
        <taxon>Alphaproteobacteria</taxon>
        <taxon>Acetobacterales</taxon>
        <taxon>Acetobacteraceae</taxon>
        <taxon>Asaia</taxon>
    </lineage>
</organism>
<feature type="domain" description="Beta-lactamase class A catalytic" evidence="5">
    <location>
        <begin position="69"/>
        <end position="282"/>
    </location>
</feature>
<dbReference type="Proteomes" id="UP000637769">
    <property type="component" value="Unassembled WGS sequence"/>
</dbReference>
<feature type="chain" id="PRO_5047204427" description="beta-lactamase" evidence="4">
    <location>
        <begin position="31"/>
        <end position="309"/>
    </location>
</feature>
<evidence type="ECO:0000313" key="7">
    <source>
        <dbReference type="Proteomes" id="UP000637769"/>
    </source>
</evidence>
<evidence type="ECO:0000256" key="3">
    <source>
        <dbReference type="ARBA" id="ARBA00012865"/>
    </source>
</evidence>
<dbReference type="InterPro" id="IPR012338">
    <property type="entry name" value="Beta-lactam/transpept-like"/>
</dbReference>
<sequence length="309" mass="33225">MRSAPGMKMARRRFLVSLPLIGITTRSAFAADAAAVPPPDAQRDALAVIARRFEKESGGRIGAHLFCPETGAALSWRGEERFLMCSSFKASLVACVLERCDRDVDDLTHRLAFVDSDFKDNWAPVARANRDAGSLSIAALCAGAVTMSDNICANMLLRHIGGPAVLTRFWRESGDDVTRLDAFEPELNRPSADPQANTTSPVAMARTLHRLIHGTLLHPHSAALLRGWMISCTTGTHRLRAGLPPHWVAGDKTGNNGKDISADIAFAAPEGQAGKSVIMTAYTAGGTPDETRFRKVFRDIGALAPQLVG</sequence>
<feature type="signal peptide" evidence="4">
    <location>
        <begin position="1"/>
        <end position="30"/>
    </location>
</feature>
<keyword evidence="4" id="KW-0732">Signal</keyword>
<dbReference type="EMBL" id="BMCH01000001">
    <property type="protein sequence ID" value="GGC23735.1"/>
    <property type="molecule type" value="Genomic_DNA"/>
</dbReference>
<evidence type="ECO:0000256" key="4">
    <source>
        <dbReference type="SAM" id="SignalP"/>
    </source>
</evidence>
<evidence type="ECO:0000259" key="5">
    <source>
        <dbReference type="Pfam" id="PF13354"/>
    </source>
</evidence>
<reference evidence="7" key="1">
    <citation type="journal article" date="2019" name="Int. J. Syst. Evol. Microbiol.">
        <title>The Global Catalogue of Microorganisms (GCM) 10K type strain sequencing project: providing services to taxonomists for standard genome sequencing and annotation.</title>
        <authorList>
            <consortium name="The Broad Institute Genomics Platform"/>
            <consortium name="The Broad Institute Genome Sequencing Center for Infectious Disease"/>
            <person name="Wu L."/>
            <person name="Ma J."/>
        </authorList>
    </citation>
    <scope>NUCLEOTIDE SEQUENCE [LARGE SCALE GENOMIC DNA]</scope>
    <source>
        <strain evidence="7">CCM 7132</strain>
    </source>
</reference>
<dbReference type="PANTHER" id="PTHR35333">
    <property type="entry name" value="BETA-LACTAMASE"/>
    <property type="match status" value="1"/>
</dbReference>
<accession>A0ABQ1LJW9</accession>
<dbReference type="InterPro" id="IPR045155">
    <property type="entry name" value="Beta-lactam_cat"/>
</dbReference>
<dbReference type="Gene3D" id="3.40.710.10">
    <property type="entry name" value="DD-peptidase/beta-lactamase superfamily"/>
    <property type="match status" value="1"/>
</dbReference>
<evidence type="ECO:0000256" key="1">
    <source>
        <dbReference type="ARBA" id="ARBA00001526"/>
    </source>
</evidence>
<comment type="caution">
    <text evidence="6">The sequence shown here is derived from an EMBL/GenBank/DDBJ whole genome shotgun (WGS) entry which is preliminary data.</text>
</comment>
<evidence type="ECO:0000313" key="6">
    <source>
        <dbReference type="EMBL" id="GGC23735.1"/>
    </source>
</evidence>
<dbReference type="Pfam" id="PF13354">
    <property type="entry name" value="Beta-lactamase2"/>
    <property type="match status" value="1"/>
</dbReference>
<dbReference type="PANTHER" id="PTHR35333:SF3">
    <property type="entry name" value="BETA-LACTAMASE-TYPE TRANSPEPTIDASE FOLD CONTAINING PROTEIN"/>
    <property type="match status" value="1"/>
</dbReference>
<dbReference type="PRINTS" id="PR00118">
    <property type="entry name" value="BLACTAMASEA"/>
</dbReference>